<dbReference type="EMBL" id="BFAD01000016">
    <property type="protein sequence ID" value="GBE89470.1"/>
    <property type="molecule type" value="Genomic_DNA"/>
</dbReference>
<reference evidence="2 3" key="1">
    <citation type="journal article" date="2018" name="Sci. Rep.">
        <title>Genome sequence of the cauliflower mushroom Sparassis crispa (Hanabiratake) and its association with beneficial usage.</title>
        <authorList>
            <person name="Kiyama R."/>
            <person name="Furutani Y."/>
            <person name="Kawaguchi K."/>
            <person name="Nakanishi T."/>
        </authorList>
    </citation>
    <scope>NUCLEOTIDE SEQUENCE [LARGE SCALE GENOMIC DNA]</scope>
</reference>
<comment type="caution">
    <text evidence="2">The sequence shown here is derived from an EMBL/GenBank/DDBJ whole genome shotgun (WGS) entry which is preliminary data.</text>
</comment>
<dbReference type="Proteomes" id="UP000287166">
    <property type="component" value="Unassembled WGS sequence"/>
</dbReference>
<dbReference type="Gene3D" id="2.60.120.200">
    <property type="match status" value="1"/>
</dbReference>
<evidence type="ECO:0000313" key="2">
    <source>
        <dbReference type="EMBL" id="GBE89470.1"/>
    </source>
</evidence>
<dbReference type="GeneID" id="38786387"/>
<keyword evidence="3" id="KW-1185">Reference proteome</keyword>
<evidence type="ECO:0008006" key="4">
    <source>
        <dbReference type="Google" id="ProtNLM"/>
    </source>
</evidence>
<feature type="chain" id="PRO_5019007687" description="Glycoside hydrolase family 16 protein" evidence="1">
    <location>
        <begin position="21"/>
        <end position="176"/>
    </location>
</feature>
<dbReference type="InParanoid" id="A0A401H545"/>
<name>A0A401H545_9APHY</name>
<organism evidence="2 3">
    <name type="scientific">Sparassis crispa</name>
    <dbReference type="NCBI Taxonomy" id="139825"/>
    <lineage>
        <taxon>Eukaryota</taxon>
        <taxon>Fungi</taxon>
        <taxon>Dikarya</taxon>
        <taxon>Basidiomycota</taxon>
        <taxon>Agaricomycotina</taxon>
        <taxon>Agaricomycetes</taxon>
        <taxon>Polyporales</taxon>
        <taxon>Sparassidaceae</taxon>
        <taxon>Sparassis</taxon>
    </lineage>
</organism>
<feature type="signal peptide" evidence="1">
    <location>
        <begin position="1"/>
        <end position="20"/>
    </location>
</feature>
<protein>
    <recommendedName>
        <fullName evidence="4">Glycoside hydrolase family 16 protein</fullName>
    </recommendedName>
</protein>
<dbReference type="OrthoDB" id="192832at2759"/>
<evidence type="ECO:0000256" key="1">
    <source>
        <dbReference type="SAM" id="SignalP"/>
    </source>
</evidence>
<accession>A0A401H545</accession>
<keyword evidence="1" id="KW-0732">Signal</keyword>
<gene>
    <name evidence="2" type="ORF">SCP_1601320</name>
</gene>
<proteinExistence type="predicted"/>
<dbReference type="STRING" id="139825.A0A401H545"/>
<dbReference type="RefSeq" id="XP_027620383.1">
    <property type="nucleotide sequence ID" value="XM_027764582.1"/>
</dbReference>
<dbReference type="AlphaFoldDB" id="A0A401H545"/>
<evidence type="ECO:0000313" key="3">
    <source>
        <dbReference type="Proteomes" id="UP000287166"/>
    </source>
</evidence>
<sequence>MRSAFAAALLSLPLAALAGAHDAVSFRRHSGAIRSSRRSSTNYTLVDKYVGEDFLNEWQFYDQADPTGGNVNYVSQSAAESAGPPDAPARSNSHISLSSEILFSKATLHQESGFSPWALSPSGTIWHDKEHPVSIWHVMAATETSQLQVPDVAGKDEHALTIRIAMERSSSDDYTL</sequence>